<dbReference type="PANTHER" id="PTHR46147">
    <property type="entry name" value="HISTONE-LYSINE N-METHYLTRANSFERASE ASH1"/>
    <property type="match status" value="1"/>
</dbReference>
<feature type="domain" description="BAH" evidence="3">
    <location>
        <begin position="1"/>
        <end position="58"/>
    </location>
</feature>
<comment type="caution">
    <text evidence="4">The sequence shown here is derived from an EMBL/GenBank/DDBJ whole genome shotgun (WGS) entry which is preliminary data.</text>
</comment>
<dbReference type="AlphaFoldDB" id="A0A820KYU2"/>
<dbReference type="GO" id="GO:0006355">
    <property type="term" value="P:regulation of DNA-templated transcription"/>
    <property type="evidence" value="ECO:0007669"/>
    <property type="project" value="TreeGrafter"/>
</dbReference>
<dbReference type="PANTHER" id="PTHR46147:SF3">
    <property type="entry name" value="HISTONE-LYSINE N-METHYLTRANSFERASE ASH1"/>
    <property type="match status" value="1"/>
</dbReference>
<proteinExistence type="predicted"/>
<keyword evidence="2" id="KW-0539">Nucleus</keyword>
<gene>
    <name evidence="4" type="ORF">FNK824_LOCUS42321</name>
</gene>
<accession>A0A820KYU2</accession>
<comment type="subcellular location">
    <subcellularLocation>
        <location evidence="1">Nucleus</location>
    </subcellularLocation>
</comment>
<name>A0A820KYU2_9BILA</name>
<sequence length="86" mass="10171">MNDSIDINLIIRPCYVLDTATYCKGKPICEYSNRILPMDLFICEYRVDKSAKIFTRLPKSKHNGCNMKSYCFDNYIEKLSIKRDYQ</sequence>
<evidence type="ECO:0000256" key="1">
    <source>
        <dbReference type="ARBA" id="ARBA00004123"/>
    </source>
</evidence>
<dbReference type="InterPro" id="IPR001025">
    <property type="entry name" value="BAH_dom"/>
</dbReference>
<feature type="non-terminal residue" evidence="4">
    <location>
        <position position="86"/>
    </location>
</feature>
<dbReference type="Gene3D" id="2.30.30.490">
    <property type="match status" value="1"/>
</dbReference>
<evidence type="ECO:0000256" key="2">
    <source>
        <dbReference type="ARBA" id="ARBA00023242"/>
    </source>
</evidence>
<dbReference type="GO" id="GO:0005654">
    <property type="term" value="C:nucleoplasm"/>
    <property type="evidence" value="ECO:0007669"/>
    <property type="project" value="TreeGrafter"/>
</dbReference>
<evidence type="ECO:0000259" key="3">
    <source>
        <dbReference type="PROSITE" id="PS51038"/>
    </source>
</evidence>
<evidence type="ECO:0000313" key="4">
    <source>
        <dbReference type="EMBL" id="CAF4350587.1"/>
    </source>
</evidence>
<dbReference type="GO" id="GO:0003682">
    <property type="term" value="F:chromatin binding"/>
    <property type="evidence" value="ECO:0007669"/>
    <property type="project" value="InterPro"/>
</dbReference>
<protein>
    <recommendedName>
        <fullName evidence="3">BAH domain-containing protein</fullName>
    </recommendedName>
</protein>
<dbReference type="GO" id="GO:0042800">
    <property type="term" value="F:histone H3K4 methyltransferase activity"/>
    <property type="evidence" value="ECO:0007669"/>
    <property type="project" value="TreeGrafter"/>
</dbReference>
<dbReference type="InterPro" id="IPR043151">
    <property type="entry name" value="BAH_sf"/>
</dbReference>
<dbReference type="Proteomes" id="UP000663874">
    <property type="component" value="Unassembled WGS sequence"/>
</dbReference>
<evidence type="ECO:0000313" key="5">
    <source>
        <dbReference type="Proteomes" id="UP000663874"/>
    </source>
</evidence>
<dbReference type="EMBL" id="CAJOBE010048835">
    <property type="protein sequence ID" value="CAF4350587.1"/>
    <property type="molecule type" value="Genomic_DNA"/>
</dbReference>
<reference evidence="4" key="1">
    <citation type="submission" date="2021-02" db="EMBL/GenBank/DDBJ databases">
        <authorList>
            <person name="Nowell W R."/>
        </authorList>
    </citation>
    <scope>NUCLEOTIDE SEQUENCE</scope>
</reference>
<dbReference type="PROSITE" id="PS51038">
    <property type="entry name" value="BAH"/>
    <property type="match status" value="1"/>
</dbReference>
<organism evidence="4 5">
    <name type="scientific">Rotaria sordida</name>
    <dbReference type="NCBI Taxonomy" id="392033"/>
    <lineage>
        <taxon>Eukaryota</taxon>
        <taxon>Metazoa</taxon>
        <taxon>Spiralia</taxon>
        <taxon>Gnathifera</taxon>
        <taxon>Rotifera</taxon>
        <taxon>Eurotatoria</taxon>
        <taxon>Bdelloidea</taxon>
        <taxon>Philodinida</taxon>
        <taxon>Philodinidae</taxon>
        <taxon>Rotaria</taxon>
    </lineage>
</organism>